<dbReference type="Gene3D" id="3.30.1810.10">
    <property type="entry name" value="YdfO-like"/>
    <property type="match status" value="1"/>
</dbReference>
<dbReference type="Proteomes" id="UP000474175">
    <property type="component" value="Unassembled WGS sequence"/>
</dbReference>
<dbReference type="InterPro" id="IPR009833">
    <property type="entry name" value="DUF1398"/>
</dbReference>
<accession>A0A6L9L1R8</accession>
<keyword evidence="2" id="KW-1185">Reference proteome</keyword>
<dbReference type="AlphaFoldDB" id="A0A6L9L1R8"/>
<proteinExistence type="predicted"/>
<comment type="caution">
    <text evidence="1">The sequence shown here is derived from an EMBL/GenBank/DDBJ whole genome shotgun (WGS) entry which is preliminary data.</text>
</comment>
<dbReference type="EMBL" id="JAAFZH010000002">
    <property type="protein sequence ID" value="NDU94300.1"/>
    <property type="molecule type" value="Genomic_DNA"/>
</dbReference>
<organism evidence="1 2">
    <name type="scientific">Spirosoma terrae</name>
    <dbReference type="NCBI Taxonomy" id="1968276"/>
    <lineage>
        <taxon>Bacteria</taxon>
        <taxon>Pseudomonadati</taxon>
        <taxon>Bacteroidota</taxon>
        <taxon>Cytophagia</taxon>
        <taxon>Cytophagales</taxon>
        <taxon>Cytophagaceae</taxon>
        <taxon>Spirosoma</taxon>
    </lineage>
</organism>
<reference evidence="1 2" key="1">
    <citation type="submission" date="2020-02" db="EMBL/GenBank/DDBJ databases">
        <title>Draft genome sequence of two Spirosoma agri KCTC 52727 and Spirosoma terrae KCTC 52035.</title>
        <authorList>
            <person name="Rojas J."/>
            <person name="Ambika Manirajan B."/>
            <person name="Suarez C."/>
            <person name="Ratering S."/>
            <person name="Schnell S."/>
        </authorList>
    </citation>
    <scope>NUCLEOTIDE SEQUENCE [LARGE SCALE GENOMIC DNA]</scope>
    <source>
        <strain evidence="1 2">KCTC 52035</strain>
    </source>
</reference>
<evidence type="ECO:0000313" key="1">
    <source>
        <dbReference type="EMBL" id="NDU94300.1"/>
    </source>
</evidence>
<protein>
    <submittedName>
        <fullName evidence="1">DUF1398 domain-containing protein</fullName>
    </submittedName>
</protein>
<dbReference type="Pfam" id="PF07166">
    <property type="entry name" value="DUF1398"/>
    <property type="match status" value="1"/>
</dbReference>
<evidence type="ECO:0000313" key="2">
    <source>
        <dbReference type="Proteomes" id="UP000474175"/>
    </source>
</evidence>
<sequence length="126" mass="13782">MNVAATIQQAYATAQNYPDLAQKLAQAGVQSYTVDVSSSIILYQLAEGETELHSQSISPRVIAEAFDQELTIKAIRDNQQGKTDYPQFMEDMATAGVRFYCAILTGVNKRVVYVGIGGLYEELIPG</sequence>
<gene>
    <name evidence="1" type="ORF">GK108_05395</name>
</gene>
<name>A0A6L9L1R8_9BACT</name>
<dbReference type="RefSeq" id="WP_163944064.1">
    <property type="nucleotide sequence ID" value="NZ_JAAFZH010000002.1"/>
</dbReference>
<dbReference type="SUPFAM" id="SSF160419">
    <property type="entry name" value="YdfO-like"/>
    <property type="match status" value="1"/>
</dbReference>
<dbReference type="InterPro" id="IPR036696">
    <property type="entry name" value="YdfO-like_sf"/>
</dbReference>